<dbReference type="SUPFAM" id="SSF53649">
    <property type="entry name" value="Alkaline phosphatase-like"/>
    <property type="match status" value="1"/>
</dbReference>
<name>A0A1S1YTE3_FLAPC</name>
<dbReference type="GO" id="GO:0046872">
    <property type="term" value="F:metal ion binding"/>
    <property type="evidence" value="ECO:0007669"/>
    <property type="project" value="UniProtKB-KW"/>
</dbReference>
<dbReference type="AlphaFoldDB" id="A0A1S1YTE3"/>
<dbReference type="InterPro" id="IPR017850">
    <property type="entry name" value="Alkaline_phosphatase_core_sf"/>
</dbReference>
<dbReference type="PANTHER" id="PTHR42693:SF42">
    <property type="entry name" value="ARYLSULFATASE G"/>
    <property type="match status" value="1"/>
</dbReference>
<accession>A0A1S1YTE3</accession>
<proteinExistence type="inferred from homology"/>
<evidence type="ECO:0000256" key="4">
    <source>
        <dbReference type="ARBA" id="ARBA00022729"/>
    </source>
</evidence>
<evidence type="ECO:0000259" key="7">
    <source>
        <dbReference type="Pfam" id="PF00884"/>
    </source>
</evidence>
<dbReference type="PROSITE" id="PS00149">
    <property type="entry name" value="SULFATASE_2"/>
    <property type="match status" value="1"/>
</dbReference>
<evidence type="ECO:0000313" key="8">
    <source>
        <dbReference type="EMBL" id="OHX64075.1"/>
    </source>
</evidence>
<keyword evidence="9" id="KW-1185">Reference proteome</keyword>
<dbReference type="Pfam" id="PF00884">
    <property type="entry name" value="Sulfatase"/>
    <property type="match status" value="1"/>
</dbReference>
<dbReference type="Proteomes" id="UP000179797">
    <property type="component" value="Unassembled WGS sequence"/>
</dbReference>
<dbReference type="PANTHER" id="PTHR42693">
    <property type="entry name" value="ARYLSULFATASE FAMILY MEMBER"/>
    <property type="match status" value="1"/>
</dbReference>
<protein>
    <recommendedName>
        <fullName evidence="7">Sulfatase N-terminal domain-containing protein</fullName>
    </recommendedName>
</protein>
<dbReference type="InterPro" id="IPR024607">
    <property type="entry name" value="Sulfatase_CS"/>
</dbReference>
<dbReference type="OrthoDB" id="1390125at2"/>
<evidence type="ECO:0000256" key="5">
    <source>
        <dbReference type="ARBA" id="ARBA00022801"/>
    </source>
</evidence>
<evidence type="ECO:0000256" key="6">
    <source>
        <dbReference type="ARBA" id="ARBA00022837"/>
    </source>
</evidence>
<evidence type="ECO:0000256" key="2">
    <source>
        <dbReference type="ARBA" id="ARBA00008779"/>
    </source>
</evidence>
<dbReference type="CDD" id="cd16144">
    <property type="entry name" value="ARS_like"/>
    <property type="match status" value="1"/>
</dbReference>
<organism evidence="8 9">
    <name type="scientific">Flammeovirga pacifica</name>
    <dbReference type="NCBI Taxonomy" id="915059"/>
    <lineage>
        <taxon>Bacteria</taxon>
        <taxon>Pseudomonadati</taxon>
        <taxon>Bacteroidota</taxon>
        <taxon>Cytophagia</taxon>
        <taxon>Cytophagales</taxon>
        <taxon>Flammeovirgaceae</taxon>
        <taxon>Flammeovirga</taxon>
    </lineage>
</organism>
<dbReference type="InterPro" id="IPR000917">
    <property type="entry name" value="Sulfatase_N"/>
</dbReference>
<dbReference type="RefSeq" id="WP_044229075.1">
    <property type="nucleotide sequence ID" value="NZ_JRYR02000002.1"/>
</dbReference>
<gene>
    <name evidence="8" type="ORF">NH26_20930</name>
</gene>
<dbReference type="EMBL" id="JRYR02000002">
    <property type="protein sequence ID" value="OHX64075.1"/>
    <property type="molecule type" value="Genomic_DNA"/>
</dbReference>
<comment type="cofactor">
    <cofactor evidence="1">
        <name>Ca(2+)</name>
        <dbReference type="ChEBI" id="CHEBI:29108"/>
    </cofactor>
</comment>
<evidence type="ECO:0000313" key="9">
    <source>
        <dbReference type="Proteomes" id="UP000179797"/>
    </source>
</evidence>
<comment type="caution">
    <text evidence="8">The sequence shown here is derived from an EMBL/GenBank/DDBJ whole genome shotgun (WGS) entry which is preliminary data.</text>
</comment>
<comment type="similarity">
    <text evidence="2">Belongs to the sulfatase family.</text>
</comment>
<evidence type="ECO:0000256" key="3">
    <source>
        <dbReference type="ARBA" id="ARBA00022723"/>
    </source>
</evidence>
<reference evidence="8 9" key="1">
    <citation type="journal article" date="2012" name="Int. J. Syst. Evol. Microbiol.">
        <title>Flammeovirga pacifica sp. nov., isolated from deep-sea sediment.</title>
        <authorList>
            <person name="Xu H."/>
            <person name="Fu Y."/>
            <person name="Yang N."/>
            <person name="Ding Z."/>
            <person name="Lai Q."/>
            <person name="Zeng R."/>
        </authorList>
    </citation>
    <scope>NUCLEOTIDE SEQUENCE [LARGE SCALE GENOMIC DNA]</scope>
    <source>
        <strain evidence="9">DSM 24597 / LMG 26175 / WPAGA1</strain>
    </source>
</reference>
<feature type="domain" description="Sulfatase N-terminal" evidence="7">
    <location>
        <begin position="22"/>
        <end position="360"/>
    </location>
</feature>
<dbReference type="Gene3D" id="3.30.1120.10">
    <property type="match status" value="1"/>
</dbReference>
<sequence length="470" mass="53072">MKRIFQIIVLLMVAHQAFTQQKNVVMFVVDDLGYFDIETHGSSFYETPNIDALAKEGIDFSNAYVSHPRCVPSRYGMQTGKYPARVGVPGGHGKDECNLEETEITIGQAFKNNGYQTAFIGKWHLGNTEEAWPQNRGYDVNIAGCSAGAPRSYFYPYNVPKNPKKSGNHKLIVGLEEGTKGEYLTDRLTKESVKYLKEEHKKPFFMMLCHYGVHTPLEAKPDLVKKYQEKLKGMSFEGPEFLMKDGETKKNQDNAVYAAMIESVDQSLGQLVATLKEEGLYDNTIILFTSDHGGLSNRGVGNKRKIATSNLPLRAGKGHNYEGGTKVPLILSGAIGEVSVNINQLTINTDIYPTLLDLCDLPLEKKQHLDGISIKPSIVKNKNIKRKLYWHSPMARPQSTGDTNCTVVREENLKLFYFYDEDRYEMYDVNEDPYETNNIFESNNKNAKKLVKAIQNWQQDVNAVIIKNNK</sequence>
<dbReference type="STRING" id="915059.NH26_20930"/>
<keyword evidence="4" id="KW-0732">Signal</keyword>
<keyword evidence="3" id="KW-0479">Metal-binding</keyword>
<dbReference type="GO" id="GO:0004065">
    <property type="term" value="F:arylsulfatase activity"/>
    <property type="evidence" value="ECO:0007669"/>
    <property type="project" value="TreeGrafter"/>
</dbReference>
<dbReference type="InterPro" id="IPR050738">
    <property type="entry name" value="Sulfatase"/>
</dbReference>
<dbReference type="Gene3D" id="3.40.720.10">
    <property type="entry name" value="Alkaline Phosphatase, subunit A"/>
    <property type="match status" value="1"/>
</dbReference>
<evidence type="ECO:0000256" key="1">
    <source>
        <dbReference type="ARBA" id="ARBA00001913"/>
    </source>
</evidence>
<keyword evidence="5" id="KW-0378">Hydrolase</keyword>
<keyword evidence="6" id="KW-0106">Calcium</keyword>